<reference evidence="2 3" key="1">
    <citation type="submission" date="2018-10" db="EMBL/GenBank/DDBJ databases">
        <title>Genomic Encyclopedia of Type Strains, Phase IV (KMG-IV): sequencing the most valuable type-strain genomes for metagenomic binning, comparative biology and taxonomic classification.</title>
        <authorList>
            <person name="Goeker M."/>
        </authorList>
    </citation>
    <scope>NUCLEOTIDE SEQUENCE [LARGE SCALE GENOMIC DNA]</scope>
    <source>
        <strain evidence="2 3">DSM 3303</strain>
    </source>
</reference>
<keyword evidence="1" id="KW-0472">Membrane</keyword>
<dbReference type="Proteomes" id="UP000279384">
    <property type="component" value="Unassembled WGS sequence"/>
</dbReference>
<evidence type="ECO:0000313" key="2">
    <source>
        <dbReference type="EMBL" id="RKQ60217.1"/>
    </source>
</evidence>
<gene>
    <name evidence="2" type="ORF">C8E02_1561</name>
</gene>
<feature type="transmembrane region" description="Helical" evidence="1">
    <location>
        <begin position="108"/>
        <end position="127"/>
    </location>
</feature>
<comment type="caution">
    <text evidence="2">The sequence shown here is derived from an EMBL/GenBank/DDBJ whole genome shotgun (WGS) entry which is preliminary data.</text>
</comment>
<keyword evidence="1" id="KW-1133">Transmembrane helix</keyword>
<dbReference type="AlphaFoldDB" id="A0A495BGK7"/>
<name>A0A495BGK7_VOGIN</name>
<feature type="transmembrane region" description="Helical" evidence="1">
    <location>
        <begin position="82"/>
        <end position="102"/>
    </location>
</feature>
<organism evidence="2 3">
    <name type="scientific">Vogesella indigofera</name>
    <name type="common">Pseudomonas indigofera</name>
    <dbReference type="NCBI Taxonomy" id="45465"/>
    <lineage>
        <taxon>Bacteria</taxon>
        <taxon>Pseudomonadati</taxon>
        <taxon>Pseudomonadota</taxon>
        <taxon>Betaproteobacteria</taxon>
        <taxon>Neisseriales</taxon>
        <taxon>Chromobacteriaceae</taxon>
        <taxon>Vogesella</taxon>
    </lineage>
</organism>
<dbReference type="RefSeq" id="WP_120810320.1">
    <property type="nucleotide sequence ID" value="NZ_RBID01000013.1"/>
</dbReference>
<evidence type="ECO:0000256" key="1">
    <source>
        <dbReference type="SAM" id="Phobius"/>
    </source>
</evidence>
<evidence type="ECO:0000313" key="3">
    <source>
        <dbReference type="Proteomes" id="UP000279384"/>
    </source>
</evidence>
<dbReference type="EMBL" id="RBID01000013">
    <property type="protein sequence ID" value="RKQ60217.1"/>
    <property type="molecule type" value="Genomic_DNA"/>
</dbReference>
<keyword evidence="1" id="KW-0812">Transmembrane</keyword>
<sequence length="145" mass="16316">MEYRFGFAEIPLRLRRSAQLLWLSLLLGAVTQLGERLWLGSALPLVELARLLAFVVLAYGLSAWVVWELARGRPWARLALSGWLLLSLFAWLSQLATALPWWQHGADALVLLLDALALYLAWTGSAAQWFRSQRHAVDAVPSDHD</sequence>
<feature type="transmembrane region" description="Helical" evidence="1">
    <location>
        <begin position="51"/>
        <end position="70"/>
    </location>
</feature>
<feature type="transmembrane region" description="Helical" evidence="1">
    <location>
        <begin position="20"/>
        <end position="39"/>
    </location>
</feature>
<accession>A0A495BGK7</accession>
<proteinExistence type="predicted"/>
<protein>
    <submittedName>
        <fullName evidence="2">Uncharacterized protein</fullName>
    </submittedName>
</protein>